<dbReference type="EMBL" id="CP002868">
    <property type="protein sequence ID" value="AEJ20957.1"/>
    <property type="molecule type" value="Genomic_DNA"/>
</dbReference>
<dbReference type="STRING" id="744872.Spica_2864"/>
<keyword evidence="2" id="KW-1185">Reference proteome</keyword>
<proteinExistence type="predicted"/>
<organism evidence="1 2">
    <name type="scientific">Gracilinema caldarium (strain ATCC 51460 / DSM 7334 / H1)</name>
    <name type="common">Treponema caldarium</name>
    <dbReference type="NCBI Taxonomy" id="744872"/>
    <lineage>
        <taxon>Bacteria</taxon>
        <taxon>Pseudomonadati</taxon>
        <taxon>Spirochaetota</taxon>
        <taxon>Spirochaetia</taxon>
        <taxon>Spirochaetales</taxon>
        <taxon>Breznakiellaceae</taxon>
        <taxon>Gracilinema</taxon>
    </lineage>
</organism>
<gene>
    <name evidence="1" type="ordered locus">Spica_2864</name>
</gene>
<dbReference type="KEGG" id="scd:Spica_2864"/>
<reference evidence="2" key="1">
    <citation type="journal article" date="2013" name="Stand. Genomic Sci.">
        <title>Genome sequence of the thermophilic fresh-water bacterium Spirochaeta caldaria type strain (H1(T)), reclassification of Spirochaeta caldaria, Spirochaeta stenostrepta, and Spirochaeta zuelzerae in the genus Treponema as Treponema caldaria comb. nov., Treponema stenostrepta comb. nov., and Treponema zuelzerae comb. nov., and emendation of the genus Treponema.</title>
        <authorList>
            <person name="Abt B."/>
            <person name="Goker M."/>
            <person name="Scheuner C."/>
            <person name="Han C."/>
            <person name="Lu M."/>
            <person name="Misra M."/>
            <person name="Lapidus A."/>
            <person name="Nolan M."/>
            <person name="Lucas S."/>
            <person name="Hammon N."/>
            <person name="Deshpande S."/>
            <person name="Cheng J.F."/>
            <person name="Tapia R."/>
            <person name="Goodwin L.A."/>
            <person name="Pitluck S."/>
            <person name="Liolios K."/>
            <person name="Pagani I."/>
            <person name="Ivanova N."/>
            <person name="Mavromatis K."/>
            <person name="Mikhailova N."/>
            <person name="Huntemann M."/>
            <person name="Pati A."/>
            <person name="Chen A."/>
            <person name="Palaniappan K."/>
            <person name="Land M."/>
            <person name="Hauser L."/>
            <person name="Jeffries C.D."/>
            <person name="Rohde M."/>
            <person name="Spring S."/>
            <person name="Gronow S."/>
            <person name="Detter J.C."/>
            <person name="Bristow J."/>
            <person name="Eisen J.A."/>
            <person name="Markowitz V."/>
            <person name="Hugenholtz P."/>
            <person name="Kyrpides N.C."/>
            <person name="Woyke T."/>
            <person name="Klenk H.P."/>
        </authorList>
    </citation>
    <scope>NUCLEOTIDE SEQUENCE</scope>
    <source>
        <strain evidence="2">ATCC 51460 / DSM 7334 / H1</strain>
    </source>
</reference>
<evidence type="ECO:0000313" key="2">
    <source>
        <dbReference type="Proteomes" id="UP000000503"/>
    </source>
</evidence>
<sequence length="93" mass="10501">MGGKLYQDIKETVDQLPDVVFCTNFGILNEITSVLFESFKYDVDSPVIEITWYNETFRKGVLDIAGQIIHHGLRMILKIPEVTSTALGIKNPD</sequence>
<dbReference type="RefSeq" id="WP_013970235.1">
    <property type="nucleotide sequence ID" value="NC_015732.1"/>
</dbReference>
<dbReference type="HOGENOM" id="CLU_2398685_0_0_12"/>
<dbReference type="Proteomes" id="UP000000503">
    <property type="component" value="Chromosome"/>
</dbReference>
<dbReference type="AlphaFoldDB" id="F8F3C0"/>
<dbReference type="OrthoDB" id="595557at2"/>
<name>F8F3C0_GRAC1</name>
<accession>F8F3C0</accession>
<protein>
    <submittedName>
        <fullName evidence="1">Uncharacterized protein</fullName>
    </submittedName>
</protein>
<evidence type="ECO:0000313" key="1">
    <source>
        <dbReference type="EMBL" id="AEJ20957.1"/>
    </source>
</evidence>